<name>A0A7K1U5L8_9BACT</name>
<evidence type="ECO:0000256" key="6">
    <source>
        <dbReference type="ARBA" id="ARBA00023237"/>
    </source>
</evidence>
<evidence type="ECO:0000256" key="5">
    <source>
        <dbReference type="ARBA" id="ARBA00023136"/>
    </source>
</evidence>
<dbReference type="InterPro" id="IPR023996">
    <property type="entry name" value="TonB-dep_OMP_SusC/RagA"/>
</dbReference>
<evidence type="ECO:0000256" key="7">
    <source>
        <dbReference type="PROSITE-ProRule" id="PRU01360"/>
    </source>
</evidence>
<dbReference type="RefSeq" id="WP_157307105.1">
    <property type="nucleotide sequence ID" value="NZ_WRXN01000006.1"/>
</dbReference>
<comment type="subcellular location">
    <subcellularLocation>
        <location evidence="1 7">Cell outer membrane</location>
        <topology evidence="1 7">Multi-pass membrane protein</topology>
    </subcellularLocation>
</comment>
<gene>
    <name evidence="9" type="ORF">GO493_15435</name>
</gene>
<dbReference type="Proteomes" id="UP000461730">
    <property type="component" value="Unassembled WGS sequence"/>
</dbReference>
<evidence type="ECO:0000313" key="9">
    <source>
        <dbReference type="EMBL" id="MVT09661.1"/>
    </source>
</evidence>
<dbReference type="SUPFAM" id="SSF56935">
    <property type="entry name" value="Porins"/>
    <property type="match status" value="1"/>
</dbReference>
<keyword evidence="6 7" id="KW-0998">Cell outer membrane</keyword>
<dbReference type="NCBIfam" id="TIGR04056">
    <property type="entry name" value="OMP_RagA_SusC"/>
    <property type="match status" value="1"/>
</dbReference>
<protein>
    <submittedName>
        <fullName evidence="9">SusC/RagA family TonB-linked outer membrane protein</fullName>
    </submittedName>
</protein>
<dbReference type="SUPFAM" id="SSF49464">
    <property type="entry name" value="Carboxypeptidase regulatory domain-like"/>
    <property type="match status" value="1"/>
</dbReference>
<dbReference type="Gene3D" id="3.55.50.30">
    <property type="match status" value="1"/>
</dbReference>
<feature type="domain" description="TonB-dependent receptor plug" evidence="8">
    <location>
        <begin position="220"/>
        <end position="349"/>
    </location>
</feature>
<keyword evidence="2 7" id="KW-0813">Transport</keyword>
<proteinExistence type="inferred from homology"/>
<dbReference type="InterPro" id="IPR039426">
    <property type="entry name" value="TonB-dep_rcpt-like"/>
</dbReference>
<dbReference type="InterPro" id="IPR036942">
    <property type="entry name" value="Beta-barrel_TonB_sf"/>
</dbReference>
<dbReference type="Gene3D" id="2.40.170.20">
    <property type="entry name" value="TonB-dependent receptor, beta-barrel domain"/>
    <property type="match status" value="1"/>
</dbReference>
<comment type="caution">
    <text evidence="9">The sequence shown here is derived from an EMBL/GenBank/DDBJ whole genome shotgun (WGS) entry which is preliminary data.</text>
</comment>
<evidence type="ECO:0000256" key="2">
    <source>
        <dbReference type="ARBA" id="ARBA00022448"/>
    </source>
</evidence>
<keyword evidence="10" id="KW-1185">Reference proteome</keyword>
<dbReference type="Pfam" id="PF07715">
    <property type="entry name" value="Plug"/>
    <property type="match status" value="1"/>
</dbReference>
<organism evidence="9 10">
    <name type="scientific">Chitinophaga tropicalis</name>
    <dbReference type="NCBI Taxonomy" id="2683588"/>
    <lineage>
        <taxon>Bacteria</taxon>
        <taxon>Pseudomonadati</taxon>
        <taxon>Bacteroidota</taxon>
        <taxon>Chitinophagia</taxon>
        <taxon>Chitinophagales</taxon>
        <taxon>Chitinophagaceae</taxon>
        <taxon>Chitinophaga</taxon>
    </lineage>
</organism>
<evidence type="ECO:0000256" key="1">
    <source>
        <dbReference type="ARBA" id="ARBA00004571"/>
    </source>
</evidence>
<reference evidence="9 10" key="1">
    <citation type="submission" date="2019-12" db="EMBL/GenBank/DDBJ databases">
        <title>Chitinophaga sp. strain ysch24 (GDMCC 1.1355), whole genome shotgun sequence.</title>
        <authorList>
            <person name="Zhang X."/>
        </authorList>
    </citation>
    <scope>NUCLEOTIDE SEQUENCE [LARGE SCALE GENOMIC DNA]</scope>
    <source>
        <strain evidence="10">ysch24</strain>
    </source>
</reference>
<dbReference type="Gene3D" id="2.60.40.1120">
    <property type="entry name" value="Carboxypeptidase-like, regulatory domain"/>
    <property type="match status" value="1"/>
</dbReference>
<evidence type="ECO:0000256" key="4">
    <source>
        <dbReference type="ARBA" id="ARBA00022692"/>
    </source>
</evidence>
<evidence type="ECO:0000259" key="8">
    <source>
        <dbReference type="Pfam" id="PF07715"/>
    </source>
</evidence>
<evidence type="ECO:0000256" key="3">
    <source>
        <dbReference type="ARBA" id="ARBA00022452"/>
    </source>
</evidence>
<dbReference type="InterPro" id="IPR037066">
    <property type="entry name" value="Plug_dom_sf"/>
</dbReference>
<dbReference type="NCBIfam" id="TIGR04057">
    <property type="entry name" value="SusC_RagA_signa"/>
    <property type="match status" value="1"/>
</dbReference>
<keyword evidence="3 7" id="KW-1134">Transmembrane beta strand</keyword>
<dbReference type="PROSITE" id="PS52016">
    <property type="entry name" value="TONB_DEPENDENT_REC_3"/>
    <property type="match status" value="1"/>
</dbReference>
<dbReference type="GO" id="GO:0009279">
    <property type="term" value="C:cell outer membrane"/>
    <property type="evidence" value="ECO:0007669"/>
    <property type="project" value="UniProtKB-SubCell"/>
</dbReference>
<accession>A0A7K1U5L8</accession>
<dbReference type="InterPro" id="IPR023997">
    <property type="entry name" value="TonB-dep_OMP_SusC/RagA_CS"/>
</dbReference>
<dbReference type="InterPro" id="IPR008969">
    <property type="entry name" value="CarboxyPept-like_regulatory"/>
</dbReference>
<comment type="similarity">
    <text evidence="7">Belongs to the TonB-dependent receptor family.</text>
</comment>
<keyword evidence="4 7" id="KW-0812">Transmembrane</keyword>
<sequence length="1119" mass="123503">MFISNLHWGLVVRLLAVFFLCLSLQVIASQAGKQKVTVIASDVPLETVFKQIERQTGLRFTYAVDALDVSERVTISFKTKMLDEVLGELLGKKGIIWQYRGGTISLKMRGEMIKMVQIGSEPPITVTGRVVDAKGSPVLGATITVKGGKKGTMTNGQGIFKLDLDGVNFDAVLRISSVGYETKEIAISQDNCKDIIIQINSTNNMLDETVIIGYGKTTKRLNTGNVTTVKAEEIIKQPVDNPLYALQGRVPGLIVTPTTGLSGGPVNIEIRGRNTIRAAGTSGGGETSPLIVIDGLPVLNNVRGLGGDALGLTQFSTLSFLNPNDIESIEVLKDADATSIYGSRGANGVLLITTKRGQSNGSKISISTQTGWSTVPTRIKMLNLDQYINIRKQGYKNSGFDVSTLNKSRGNSDLTFFDQTRYTDWQDVLIGGTGKYTDLQGTLYGGGQYIHYTLGGTYHRQTTVFPGGKYDQRANIHFNMNSSSINKKLRSSITTNFLSNYTDYPGFDFTSIALTLAPNSPNMLTEDGKINWEPLPSGNSSWENPYTQLAKSYEAKVKNLLANAELAYEVIESLNIKAQFGYSLLSGSSFRKEILKAVSPPETINDPITSNFYNNEVTNFSFEPQANYITTIGRGRLEALIGGSIQNSRTSNQMIYASGYNNDALVRNLDAATTYRGNNSSSEYKYCAIFGRIHYNLLNKYILNINVRRDGSSRFGPGRQFGTFGSVGAAWVFSEETYIKDNLSGLSFGKIRASYGASGNDGIGDYGYLDKYTPIDVGEPYQGLRGYRTQGLFNEYYGWEITKKLELALETGFFKDKVVFSPVFYSNKSSNQLLSYIFPSMVGSGSPLYNLPASIKNYGFEATLQIENIKTKSLTWNTSINFSLNRNKLVSFPELEKSPYYGALEVGRPFTGEVKALKSAGVDPKTGQYQFYDINGNVTLNPEDPSRLDGGYFLRIMLGPKFYGGVSNSITYKGINLSLFVQFVKQTGYNPLSRFLMLPGTRTNLPAEYSSYWQSSDQNGAFQKPSVIVTTELRNSARRLSNSDFNFVDASFIRFKNVSLSYSVPTSILRNIKLTELKLFIHMQNLFTITNYKGYDPETQTLDRIPPLRTITAGINIVL</sequence>
<evidence type="ECO:0000313" key="10">
    <source>
        <dbReference type="Proteomes" id="UP000461730"/>
    </source>
</evidence>
<dbReference type="EMBL" id="WRXN01000006">
    <property type="protein sequence ID" value="MVT09661.1"/>
    <property type="molecule type" value="Genomic_DNA"/>
</dbReference>
<dbReference type="AlphaFoldDB" id="A0A7K1U5L8"/>
<dbReference type="Gene3D" id="2.170.130.10">
    <property type="entry name" value="TonB-dependent receptor, plug domain"/>
    <property type="match status" value="1"/>
</dbReference>
<keyword evidence="5 7" id="KW-0472">Membrane</keyword>
<dbReference type="Pfam" id="PF13715">
    <property type="entry name" value="CarbopepD_reg_2"/>
    <property type="match status" value="1"/>
</dbReference>
<dbReference type="InterPro" id="IPR012910">
    <property type="entry name" value="Plug_dom"/>
</dbReference>